<dbReference type="AlphaFoldDB" id="A0A0L0GF36"/>
<keyword evidence="4" id="KW-1185">Reference proteome</keyword>
<feature type="region of interest" description="Disordered" evidence="1">
    <location>
        <begin position="52"/>
        <end position="84"/>
    </location>
</feature>
<evidence type="ECO:0000313" key="3">
    <source>
        <dbReference type="EMBL" id="KNC87650.1"/>
    </source>
</evidence>
<sequence length="157" mass="17662">MPTLSTQPLRTPMMMTCLDFVLTLVIFLTKMPRTSPPPPPLSTPLLPIDTPTNKSPPNFPTQDIQPPTKMTYDEYDRNNGHRSRKTTLRMALKDNVTLTHPPPPGVTTEDWMLNKNDWASAMTHLDFTPTIDRCASQTNSQLPRFAGPEGGEVNDFR</sequence>
<feature type="chain" id="PRO_5005539312" evidence="2">
    <location>
        <begin position="24"/>
        <end position="157"/>
    </location>
</feature>
<gene>
    <name evidence="3" type="ORF">SARC_00221</name>
</gene>
<accession>A0A0L0GF36</accession>
<dbReference type="GeneID" id="25900725"/>
<proteinExistence type="predicted"/>
<name>A0A0L0GF36_9EUKA</name>
<reference evidence="3 4" key="1">
    <citation type="submission" date="2011-02" db="EMBL/GenBank/DDBJ databases">
        <title>The Genome Sequence of Sphaeroforma arctica JP610.</title>
        <authorList>
            <consortium name="The Broad Institute Genome Sequencing Platform"/>
            <person name="Russ C."/>
            <person name="Cuomo C."/>
            <person name="Young S.K."/>
            <person name="Zeng Q."/>
            <person name="Gargeya S."/>
            <person name="Alvarado L."/>
            <person name="Berlin A."/>
            <person name="Chapman S.B."/>
            <person name="Chen Z."/>
            <person name="Freedman E."/>
            <person name="Gellesch M."/>
            <person name="Goldberg J."/>
            <person name="Griggs A."/>
            <person name="Gujja S."/>
            <person name="Heilman E."/>
            <person name="Heiman D."/>
            <person name="Howarth C."/>
            <person name="Mehta T."/>
            <person name="Neiman D."/>
            <person name="Pearson M."/>
            <person name="Roberts A."/>
            <person name="Saif S."/>
            <person name="Shea T."/>
            <person name="Shenoy N."/>
            <person name="Sisk P."/>
            <person name="Stolte C."/>
            <person name="Sykes S."/>
            <person name="White J."/>
            <person name="Yandava C."/>
            <person name="Burger G."/>
            <person name="Gray M.W."/>
            <person name="Holland P.W.H."/>
            <person name="King N."/>
            <person name="Lang F.B.F."/>
            <person name="Roger A.J."/>
            <person name="Ruiz-Trillo I."/>
            <person name="Haas B."/>
            <person name="Nusbaum C."/>
            <person name="Birren B."/>
        </authorList>
    </citation>
    <scope>NUCLEOTIDE SEQUENCE [LARGE SCALE GENOMIC DNA]</scope>
    <source>
        <strain evidence="3 4">JP610</strain>
    </source>
</reference>
<evidence type="ECO:0000313" key="4">
    <source>
        <dbReference type="Proteomes" id="UP000054560"/>
    </source>
</evidence>
<organism evidence="3 4">
    <name type="scientific">Sphaeroforma arctica JP610</name>
    <dbReference type="NCBI Taxonomy" id="667725"/>
    <lineage>
        <taxon>Eukaryota</taxon>
        <taxon>Ichthyosporea</taxon>
        <taxon>Ichthyophonida</taxon>
        <taxon>Sphaeroforma</taxon>
    </lineage>
</organism>
<dbReference type="EMBL" id="KQ241602">
    <property type="protein sequence ID" value="KNC87650.1"/>
    <property type="molecule type" value="Genomic_DNA"/>
</dbReference>
<dbReference type="Proteomes" id="UP000054560">
    <property type="component" value="Unassembled WGS sequence"/>
</dbReference>
<protein>
    <submittedName>
        <fullName evidence="3">Uncharacterized protein</fullName>
    </submittedName>
</protein>
<keyword evidence="2" id="KW-0732">Signal</keyword>
<evidence type="ECO:0000256" key="2">
    <source>
        <dbReference type="SAM" id="SignalP"/>
    </source>
</evidence>
<evidence type="ECO:0000256" key="1">
    <source>
        <dbReference type="SAM" id="MobiDB-lite"/>
    </source>
</evidence>
<feature type="signal peptide" evidence="2">
    <location>
        <begin position="1"/>
        <end position="23"/>
    </location>
</feature>
<dbReference type="RefSeq" id="XP_014161552.1">
    <property type="nucleotide sequence ID" value="XM_014306077.1"/>
</dbReference>
<feature type="compositionally biased region" description="Polar residues" evidence="1">
    <location>
        <begin position="53"/>
        <end position="65"/>
    </location>
</feature>